<evidence type="ECO:0000313" key="1">
    <source>
        <dbReference type="EMBL" id="KNY25020.1"/>
    </source>
</evidence>
<protein>
    <submittedName>
        <fullName evidence="1">Uncharacterized protein</fullName>
    </submittedName>
</protein>
<dbReference type="RefSeq" id="WP_050752972.1">
    <property type="nucleotide sequence ID" value="NZ_KN050763.1"/>
</dbReference>
<dbReference type="AlphaFoldDB" id="A0A0L6JH35"/>
<name>A0A0L6JH35_9FIRM</name>
<dbReference type="STRING" id="398512.Bccel_0277"/>
<evidence type="ECO:0000313" key="2">
    <source>
        <dbReference type="Proteomes" id="UP000036923"/>
    </source>
</evidence>
<sequence>MMIAHTTIVFLRYIMLAVESRNSKDMRTVELFYYVCDELTDIKYAEALLLLLELLKNLLSGVALLPEKQVNEIMDLFISSLPKVFKQRLKLCA</sequence>
<dbReference type="EMBL" id="LGTC01000001">
    <property type="protein sequence ID" value="KNY25020.1"/>
    <property type="molecule type" value="Genomic_DNA"/>
</dbReference>
<reference evidence="2" key="1">
    <citation type="submission" date="2015-07" db="EMBL/GenBank/DDBJ databases">
        <title>Near-Complete Genome Sequence of the Cellulolytic Bacterium Bacteroides (Pseudobacteroides) cellulosolvens ATCC 35603.</title>
        <authorList>
            <person name="Dassa B."/>
            <person name="Utturkar S.M."/>
            <person name="Klingeman D.M."/>
            <person name="Hurt R.A."/>
            <person name="Keller M."/>
            <person name="Xu J."/>
            <person name="Reddy Y.H.K."/>
            <person name="Borovok I."/>
            <person name="Grinberg I.R."/>
            <person name="Lamed R."/>
            <person name="Zhivin O."/>
            <person name="Bayer E.A."/>
            <person name="Brown S.D."/>
        </authorList>
    </citation>
    <scope>NUCLEOTIDE SEQUENCE [LARGE SCALE GENOMIC DNA]</scope>
    <source>
        <strain evidence="2">DSM 2933</strain>
    </source>
</reference>
<comment type="caution">
    <text evidence="1">The sequence shown here is derived from an EMBL/GenBank/DDBJ whole genome shotgun (WGS) entry which is preliminary data.</text>
</comment>
<proteinExistence type="predicted"/>
<organism evidence="1 2">
    <name type="scientific">Pseudobacteroides cellulosolvens ATCC 35603 = DSM 2933</name>
    <dbReference type="NCBI Taxonomy" id="398512"/>
    <lineage>
        <taxon>Bacteria</taxon>
        <taxon>Bacillati</taxon>
        <taxon>Bacillota</taxon>
        <taxon>Clostridia</taxon>
        <taxon>Eubacteriales</taxon>
        <taxon>Oscillospiraceae</taxon>
        <taxon>Pseudobacteroides</taxon>
    </lineage>
</organism>
<accession>A0A0L6JH35</accession>
<gene>
    <name evidence="1" type="ORF">Bccel_0277</name>
</gene>
<dbReference type="Proteomes" id="UP000036923">
    <property type="component" value="Unassembled WGS sequence"/>
</dbReference>
<dbReference type="OrthoDB" id="29496at2"/>
<keyword evidence="2" id="KW-1185">Reference proteome</keyword>
<dbReference type="eggNOG" id="COG3385">
    <property type="taxonomic scope" value="Bacteria"/>
</dbReference>